<sequence length="94" mass="9458">MTIAGESAGAMSVCDHLVAPGSAGLFRAAIVQSGPCQAQADLVSAQRTSLDYAASMGCADPATAAQCLRALPAAKLAGRRGIRASAIRTRCPAR</sequence>
<dbReference type="Pfam" id="PF00135">
    <property type="entry name" value="COesterase"/>
    <property type="match status" value="1"/>
</dbReference>
<dbReference type="SUPFAM" id="SSF53474">
    <property type="entry name" value="alpha/beta-Hydrolases"/>
    <property type="match status" value="1"/>
</dbReference>
<protein>
    <submittedName>
        <fullName evidence="3">Carboxylesterase family protein</fullName>
    </submittedName>
</protein>
<reference evidence="3" key="1">
    <citation type="submission" date="2014-01" db="EMBL/GenBank/DDBJ databases">
        <authorList>
            <person name="Brown-Elliot B."/>
            <person name="Wallace R."/>
            <person name="Lenaerts A."/>
            <person name="Ordway D."/>
            <person name="DeGroote M.A."/>
            <person name="Parker T."/>
            <person name="Sizemore C."/>
            <person name="Tallon L.J."/>
            <person name="Sadzewicz L.K."/>
            <person name="Sengamalay N."/>
            <person name="Fraser C.M."/>
            <person name="Hine E."/>
            <person name="Shefchek K.A."/>
            <person name="Das S.P."/>
            <person name="Tettelin H."/>
        </authorList>
    </citation>
    <scope>NUCLEOTIDE SEQUENCE [LARGE SCALE GENOMIC DNA]</scope>
    <source>
        <strain evidence="3">4042</strain>
    </source>
</reference>
<dbReference type="InterPro" id="IPR002018">
    <property type="entry name" value="CarbesteraseB"/>
</dbReference>
<dbReference type="PANTHER" id="PTHR43918:SF4">
    <property type="entry name" value="CARBOXYLIC ESTER HYDROLASE"/>
    <property type="match status" value="1"/>
</dbReference>
<dbReference type="InterPro" id="IPR050654">
    <property type="entry name" value="AChE-related_enzymes"/>
</dbReference>
<comment type="caution">
    <text evidence="3">The sequence shown here is derived from an EMBL/GenBank/DDBJ whole genome shotgun (WGS) entry which is preliminary data.</text>
</comment>
<proteinExistence type="predicted"/>
<evidence type="ECO:0000313" key="3">
    <source>
        <dbReference type="EMBL" id="EUA06806.1"/>
    </source>
</evidence>
<dbReference type="InterPro" id="IPR029058">
    <property type="entry name" value="AB_hydrolase_fold"/>
</dbReference>
<dbReference type="EMBL" id="JAOB01000093">
    <property type="protein sequence ID" value="EUA06806.1"/>
    <property type="molecule type" value="Genomic_DNA"/>
</dbReference>
<evidence type="ECO:0000259" key="2">
    <source>
        <dbReference type="Pfam" id="PF00135"/>
    </source>
</evidence>
<gene>
    <name evidence="3" type="ORF">I553_0760</name>
</gene>
<name>X7YJ45_MYCXE</name>
<dbReference type="GO" id="GO:0052689">
    <property type="term" value="F:carboxylic ester hydrolase activity"/>
    <property type="evidence" value="ECO:0007669"/>
    <property type="project" value="TreeGrafter"/>
</dbReference>
<accession>X7YJ45</accession>
<feature type="domain" description="Carboxylesterase type B" evidence="2">
    <location>
        <begin position="2"/>
        <end position="78"/>
    </location>
</feature>
<evidence type="ECO:0000256" key="1">
    <source>
        <dbReference type="ARBA" id="ARBA00022801"/>
    </source>
</evidence>
<dbReference type="ESTHER" id="mycxe-i0rca3">
    <property type="family name" value="Carb_B_Bacteria"/>
</dbReference>
<keyword evidence="1" id="KW-0378">Hydrolase</keyword>
<dbReference type="Gene3D" id="3.40.50.1820">
    <property type="entry name" value="alpha/beta hydrolase"/>
    <property type="match status" value="1"/>
</dbReference>
<dbReference type="AlphaFoldDB" id="X7YJ45"/>
<organism evidence="3">
    <name type="scientific">Mycobacterium xenopi 4042</name>
    <dbReference type="NCBI Taxonomy" id="1299334"/>
    <lineage>
        <taxon>Bacteria</taxon>
        <taxon>Bacillati</taxon>
        <taxon>Actinomycetota</taxon>
        <taxon>Actinomycetes</taxon>
        <taxon>Mycobacteriales</taxon>
        <taxon>Mycobacteriaceae</taxon>
        <taxon>Mycobacterium</taxon>
    </lineage>
</organism>
<dbReference type="PATRIC" id="fig|1299334.3.peg.10337"/>
<dbReference type="PANTHER" id="PTHR43918">
    <property type="entry name" value="ACETYLCHOLINESTERASE"/>
    <property type="match status" value="1"/>
</dbReference>